<keyword evidence="4" id="KW-1185">Reference proteome</keyword>
<dbReference type="GeneID" id="28851286"/>
<dbReference type="AlphaFoldDB" id="A0A179FPU4"/>
<dbReference type="RefSeq" id="XP_018144258.1">
    <property type="nucleotide sequence ID" value="XM_018287292.1"/>
</dbReference>
<dbReference type="GO" id="GO:0043531">
    <property type="term" value="F:ADP binding"/>
    <property type="evidence" value="ECO:0007669"/>
    <property type="project" value="InterPro"/>
</dbReference>
<feature type="compositionally biased region" description="Basic and acidic residues" evidence="1">
    <location>
        <begin position="1019"/>
        <end position="1029"/>
    </location>
</feature>
<feature type="compositionally biased region" description="Basic residues" evidence="1">
    <location>
        <begin position="1034"/>
        <end position="1045"/>
    </location>
</feature>
<feature type="domain" description="NB-ARC" evidence="2">
    <location>
        <begin position="325"/>
        <end position="497"/>
    </location>
</feature>
<dbReference type="OrthoDB" id="1658288at2759"/>
<sequence length="1045" mass="116341">MRVKLRPENYNIAFIAPLEVEANALHHMLDKKHIGDFPLDKGDDYVFMAGSMAEHNVVIATFAIGDKYGNSSSSAISAQLKKVFPHLWLCLLVGVAAGLPRLIGEKKRDIRLGDVLVAIPEGERPGLIDLDVGKETLNGFELLHGGWTTPTLRIVRSAITKIKAGDRTSKRPLFLAHYDAMKNDEKFAREFADPGQEEDRLYNSDGSGVLRASRPEDNRTCVWYGPIGSGNRVIKNGLKRDELYDKYGLIGIEMEAAGVLHNIPAGIIRGVCDYGDEKKNKVWQPYAAAMAAAYAKEIISCLGLPKSAKRVCSLPYPRNPCYTGREKTIQDIEQKLFSAGVERVALCGLGGMGKTQVSLEIAHRVKDEREEYSVFWMPAQSRDAFDKAARDLVETLSISSNRECNEAPTGALKAYLSSPSAGPWFLVVDNADDPSLVGTENDPSGLLSDLPKSPMGRILLTTRTAVVAESITQFHKVELKEMTNDEGWSYLQNALSEKPNADTPGAYEAASLLLKQLSHLPLAIGQAITYMNVNNMSVAAYLRLLNDTKQRDEYTLGLLGKNLRVRDQTFHDENQGAMTTTWIISFKTICQTHPGAAQLLSFIRYIDPKAIPLSILPSLKKTGKDRIPKDDTPESQPAEEEDEILAKTEAVSKLCSYSFLSWQGNGEIVDMHRLVHLALQVCPEDLFEGLMTQSDSVHHISMVFPKLPSKQLTTKRQYLPHALTILRPQLVLHDMSAAWLGVVVGQCLREQLRFKEAVNMAETVAEFCKKNSSNREIPDLFTMAEMELGSSYHESGQHNKAIKIFEKLQQEDDPLIKENAQYALAIIYGSIGDNNRAKAAWLALDEKAERQGLAPHDPRRLPYRTSLAGCYLKMEQYNEAIRMLRYAADLEARTTKETPAVYSAKCLLADAYTAAGQPDKAIDLLKPYTVPRTTELPRSHPSWLTLVHSLSFAYIADDTPDLAIELCEPIVEFPLQPVQIYDLEFFKVKQDLAEAYFAAGRGHEGTKLTKEIVEQQKEINRRTGVEHRQPSTRARGRRGGGCKLQ</sequence>
<feature type="region of interest" description="Disordered" evidence="1">
    <location>
        <begin position="622"/>
        <end position="643"/>
    </location>
</feature>
<accession>A0A179FPU4</accession>
<dbReference type="KEGG" id="pchm:VFPPC_08616"/>
<dbReference type="InterPro" id="IPR027417">
    <property type="entry name" value="P-loop_NTPase"/>
</dbReference>
<dbReference type="Gene3D" id="3.40.50.300">
    <property type="entry name" value="P-loop containing nucleotide triphosphate hydrolases"/>
    <property type="match status" value="1"/>
</dbReference>
<dbReference type="InterPro" id="IPR035994">
    <property type="entry name" value="Nucleoside_phosphorylase_sf"/>
</dbReference>
<dbReference type="InterPro" id="IPR053137">
    <property type="entry name" value="NLR-like"/>
</dbReference>
<protein>
    <submittedName>
        <fullName evidence="3">Kinesin light chain</fullName>
    </submittedName>
</protein>
<dbReference type="GO" id="GO:0009116">
    <property type="term" value="P:nucleoside metabolic process"/>
    <property type="evidence" value="ECO:0007669"/>
    <property type="project" value="InterPro"/>
</dbReference>
<dbReference type="EMBL" id="LSBJ02000004">
    <property type="protein sequence ID" value="OAQ67171.1"/>
    <property type="molecule type" value="Genomic_DNA"/>
</dbReference>
<feature type="region of interest" description="Disordered" evidence="1">
    <location>
        <begin position="1019"/>
        <end position="1045"/>
    </location>
</feature>
<dbReference type="Proteomes" id="UP000078397">
    <property type="component" value="Unassembled WGS sequence"/>
</dbReference>
<dbReference type="STRING" id="1380566.A0A179FPU4"/>
<dbReference type="Pfam" id="PF00931">
    <property type="entry name" value="NB-ARC"/>
    <property type="match status" value="1"/>
</dbReference>
<evidence type="ECO:0000259" key="2">
    <source>
        <dbReference type="Pfam" id="PF00931"/>
    </source>
</evidence>
<dbReference type="PANTHER" id="PTHR46082">
    <property type="entry name" value="ATP/GTP-BINDING PROTEIN-RELATED"/>
    <property type="match status" value="1"/>
</dbReference>
<dbReference type="Gene3D" id="3.40.50.1580">
    <property type="entry name" value="Nucleoside phosphorylase domain"/>
    <property type="match status" value="1"/>
</dbReference>
<dbReference type="InterPro" id="IPR002182">
    <property type="entry name" value="NB-ARC"/>
</dbReference>
<name>A0A179FPU4_METCM</name>
<dbReference type="SUPFAM" id="SSF52540">
    <property type="entry name" value="P-loop containing nucleoside triphosphate hydrolases"/>
    <property type="match status" value="1"/>
</dbReference>
<dbReference type="InterPro" id="IPR011990">
    <property type="entry name" value="TPR-like_helical_dom_sf"/>
</dbReference>
<dbReference type="Gene3D" id="1.25.40.10">
    <property type="entry name" value="Tetratricopeptide repeat domain"/>
    <property type="match status" value="1"/>
</dbReference>
<dbReference type="InterPro" id="IPR019734">
    <property type="entry name" value="TPR_rpt"/>
</dbReference>
<evidence type="ECO:0000256" key="1">
    <source>
        <dbReference type="SAM" id="MobiDB-lite"/>
    </source>
</evidence>
<dbReference type="SUPFAM" id="SSF48452">
    <property type="entry name" value="TPR-like"/>
    <property type="match status" value="1"/>
</dbReference>
<dbReference type="PANTHER" id="PTHR46082:SF11">
    <property type="entry name" value="AAA+ ATPASE DOMAIN-CONTAINING PROTEIN-RELATED"/>
    <property type="match status" value="1"/>
</dbReference>
<dbReference type="SUPFAM" id="SSF53167">
    <property type="entry name" value="Purine and uridine phosphorylases"/>
    <property type="match status" value="1"/>
</dbReference>
<gene>
    <name evidence="3" type="ORF">VFPPC_08616</name>
</gene>
<evidence type="ECO:0000313" key="3">
    <source>
        <dbReference type="EMBL" id="OAQ67171.1"/>
    </source>
</evidence>
<evidence type="ECO:0000313" key="4">
    <source>
        <dbReference type="Proteomes" id="UP000078397"/>
    </source>
</evidence>
<feature type="compositionally biased region" description="Basic and acidic residues" evidence="1">
    <location>
        <begin position="622"/>
        <end position="632"/>
    </location>
</feature>
<proteinExistence type="predicted"/>
<comment type="caution">
    <text evidence="3">The sequence shown here is derived from an EMBL/GenBank/DDBJ whole genome shotgun (WGS) entry which is preliminary data.</text>
</comment>
<organism evidence="3 4">
    <name type="scientific">Pochonia chlamydosporia 170</name>
    <dbReference type="NCBI Taxonomy" id="1380566"/>
    <lineage>
        <taxon>Eukaryota</taxon>
        <taxon>Fungi</taxon>
        <taxon>Dikarya</taxon>
        <taxon>Ascomycota</taxon>
        <taxon>Pezizomycotina</taxon>
        <taxon>Sordariomycetes</taxon>
        <taxon>Hypocreomycetidae</taxon>
        <taxon>Hypocreales</taxon>
        <taxon>Clavicipitaceae</taxon>
        <taxon>Pochonia</taxon>
    </lineage>
</organism>
<dbReference type="GO" id="GO:0003824">
    <property type="term" value="F:catalytic activity"/>
    <property type="evidence" value="ECO:0007669"/>
    <property type="project" value="InterPro"/>
</dbReference>
<reference evidence="3 4" key="1">
    <citation type="journal article" date="2016" name="PLoS Pathog.">
        <title>Biosynthesis of antibiotic leucinostatins in bio-control fungus Purpureocillium lilacinum and their inhibition on phytophthora revealed by genome mining.</title>
        <authorList>
            <person name="Wang G."/>
            <person name="Liu Z."/>
            <person name="Lin R."/>
            <person name="Li E."/>
            <person name="Mao Z."/>
            <person name="Ling J."/>
            <person name="Yang Y."/>
            <person name="Yin W.B."/>
            <person name="Xie B."/>
        </authorList>
    </citation>
    <scope>NUCLEOTIDE SEQUENCE [LARGE SCALE GENOMIC DNA]</scope>
    <source>
        <strain evidence="3">170</strain>
    </source>
</reference>
<dbReference type="Pfam" id="PF13181">
    <property type="entry name" value="TPR_8"/>
    <property type="match status" value="1"/>
</dbReference>